<proteinExistence type="predicted"/>
<dbReference type="PROSITE" id="PS51278">
    <property type="entry name" value="GATASE_TYPE_2"/>
    <property type="match status" value="1"/>
</dbReference>
<organism evidence="2 3">
    <name type="scientific">Elsinoe australis</name>
    <dbReference type="NCBI Taxonomy" id="40998"/>
    <lineage>
        <taxon>Eukaryota</taxon>
        <taxon>Fungi</taxon>
        <taxon>Dikarya</taxon>
        <taxon>Ascomycota</taxon>
        <taxon>Pezizomycotina</taxon>
        <taxon>Dothideomycetes</taxon>
        <taxon>Dothideomycetidae</taxon>
        <taxon>Myriangiales</taxon>
        <taxon>Elsinoaceae</taxon>
        <taxon>Elsinoe</taxon>
    </lineage>
</organism>
<dbReference type="SUPFAM" id="SSF56235">
    <property type="entry name" value="N-terminal nucleophile aminohydrolases (Ntn hydrolases)"/>
    <property type="match status" value="1"/>
</dbReference>
<dbReference type="PANTHER" id="PTHR43187">
    <property type="entry name" value="GLUTAMINE AMIDOTRANSFERASE DUG3-RELATED"/>
    <property type="match status" value="1"/>
</dbReference>
<dbReference type="GO" id="GO:0061672">
    <property type="term" value="C:glutathione hydrolase complex"/>
    <property type="evidence" value="ECO:0007669"/>
    <property type="project" value="TreeGrafter"/>
</dbReference>
<dbReference type="AlphaFoldDB" id="A0A2P7Z374"/>
<keyword evidence="3" id="KW-1185">Reference proteome</keyword>
<dbReference type="STRING" id="40998.A0A2P7Z374"/>
<evidence type="ECO:0000313" key="2">
    <source>
        <dbReference type="EMBL" id="PSK42672.1"/>
    </source>
</evidence>
<dbReference type="EMBL" id="NHZQ01000334">
    <property type="protein sequence ID" value="PSK42672.1"/>
    <property type="molecule type" value="Genomic_DNA"/>
</dbReference>
<protein>
    <recommendedName>
        <fullName evidence="1">Glutamine amidotransferase type-2 domain-containing protein</fullName>
    </recommendedName>
</protein>
<dbReference type="Proteomes" id="UP000243723">
    <property type="component" value="Unassembled WGS sequence"/>
</dbReference>
<name>A0A2P7Z374_9PEZI</name>
<dbReference type="GO" id="GO:0005737">
    <property type="term" value="C:cytoplasm"/>
    <property type="evidence" value="ECO:0007669"/>
    <property type="project" value="TreeGrafter"/>
</dbReference>
<dbReference type="Pfam" id="PF13522">
    <property type="entry name" value="GATase_6"/>
    <property type="match status" value="1"/>
</dbReference>
<dbReference type="CDD" id="cd01908">
    <property type="entry name" value="YafJ"/>
    <property type="match status" value="1"/>
</dbReference>
<accession>A0A2P7Z374</accession>
<dbReference type="PANTHER" id="PTHR43187:SF1">
    <property type="entry name" value="GLUTAMINE AMIDOTRANSFERASE DUG3-RELATED"/>
    <property type="match status" value="1"/>
</dbReference>
<reference evidence="2 3" key="1">
    <citation type="submission" date="2017-05" db="EMBL/GenBank/DDBJ databases">
        <title>Draft genome sequence of Elsinoe australis.</title>
        <authorList>
            <person name="Cheng Q."/>
        </authorList>
    </citation>
    <scope>NUCLEOTIDE SEQUENCE [LARGE SCALE GENOMIC DNA]</scope>
    <source>
        <strain evidence="2 3">NL1</strain>
    </source>
</reference>
<dbReference type="Gene3D" id="3.60.20.10">
    <property type="entry name" value="Glutamine Phosphoribosylpyrophosphate, subunit 1, domain 1"/>
    <property type="match status" value="1"/>
</dbReference>
<dbReference type="GO" id="GO:0008242">
    <property type="term" value="F:omega peptidase activity"/>
    <property type="evidence" value="ECO:0007669"/>
    <property type="project" value="TreeGrafter"/>
</dbReference>
<dbReference type="InterPro" id="IPR052373">
    <property type="entry name" value="Gamma-glu_amide_hydrolase"/>
</dbReference>
<feature type="domain" description="Glutamine amidotransferase type-2" evidence="1">
    <location>
        <begin position="70"/>
        <end position="361"/>
    </location>
</feature>
<evidence type="ECO:0000313" key="3">
    <source>
        <dbReference type="Proteomes" id="UP000243723"/>
    </source>
</evidence>
<dbReference type="GO" id="GO:0006751">
    <property type="term" value="P:glutathione catabolic process"/>
    <property type="evidence" value="ECO:0007669"/>
    <property type="project" value="TreeGrafter"/>
</dbReference>
<comment type="caution">
    <text evidence="2">The sequence shown here is derived from an EMBL/GenBank/DDBJ whole genome shotgun (WGS) entry which is preliminary data.</text>
</comment>
<dbReference type="InterPro" id="IPR017932">
    <property type="entry name" value="GATase_2_dom"/>
</dbReference>
<dbReference type="InterPro" id="IPR029055">
    <property type="entry name" value="Ntn_hydrolases_N"/>
</dbReference>
<sequence>MCRWIAYISPTEPCLLSDVLITPAHALTKQVNTHYLPYLIPHHLAPIDLVVSISQPPTPPASTPPSIDPLSIPAPIPPTHLAPPTTTPPSPDALARHALKLRNLALNTDGHGLVYFKSPLPLSSSSNFLSLASNTSTTCLLAHVRAGSGAPVSELNCHPFVFGRLSIMHNGSVGSFSKIKRRLLSRLSQKVYDQVQGGTDSEVVAALIVQEIGLEGDLERIDCGVRVLAAAVVAVFHAVLEAQKEALGRTEASSLNVCVTDGRVLVATRFRNAGEEPPSLYWSVSAGVTLNSKYPGHPDEVGTGGNKERDHGMWKKAEGEHAPHVIVASEPSTFNEEEWMLMGKNSILMVDKEGVVEIRDIAERDGTLGIE</sequence>
<gene>
    <name evidence="2" type="ORF">B9Z65_5594</name>
</gene>
<evidence type="ECO:0000259" key="1">
    <source>
        <dbReference type="PROSITE" id="PS51278"/>
    </source>
</evidence>
<dbReference type="OrthoDB" id="444432at2759"/>